<dbReference type="RefSeq" id="WP_009205555.1">
    <property type="nucleotide sequence ID" value="NC_022357.1"/>
</dbReference>
<evidence type="ECO:0000256" key="7">
    <source>
        <dbReference type="ARBA" id="ARBA00023306"/>
    </source>
</evidence>
<dbReference type="GO" id="GO:0000917">
    <property type="term" value="P:division septum assembly"/>
    <property type="evidence" value="ECO:0007669"/>
    <property type="project" value="TreeGrafter"/>
</dbReference>
<keyword evidence="4 9" id="KW-0812">Transmembrane</keyword>
<keyword evidence="5 10" id="KW-1133">Transmembrane helix</keyword>
<dbReference type="Pfam" id="PF04354">
    <property type="entry name" value="ZipA_C"/>
    <property type="match status" value="1"/>
</dbReference>
<sequence length="400" mass="43408">MSELQISLLAIGLLIVAGVYGFNRYQERKYRRIAEKAFPARQEDVLLEGGADTVPDTPTDAHEVANFRDESRIEPVISMSPEEMPVEPAEELAAADVSIEQIEPVPAVVSPEEKAKPLLSTQLEDRPVVSQDETINYRVQLHPSESIGAAALNEAIQRQGDFGKRAHWFGMNSLTGGWEEVGQGSAEEYLNIAATLQLANRTGPVFDSDLAAFCSQVQTVADELVAVAEFPKRQPALALAAALDQFCADVDVLIGANIITQNGEAFAATKVRAMAEAAGMKLQSDGAFHYFNDDGADLFSLANLDPTPFSAENIRQLSTHGITFLFDVPKVADGVRVFNQMLMVARQMASSLGGQVVDDNRRPLSDAGIAKIKQQLADIYARMEAQQIKSGSARALRLFS</sequence>
<dbReference type="STRING" id="1163617.SCD_n01667"/>
<dbReference type="AlphaFoldDB" id="S6ACD4"/>
<evidence type="ECO:0000256" key="10">
    <source>
        <dbReference type="SAM" id="Phobius"/>
    </source>
</evidence>
<evidence type="ECO:0000256" key="6">
    <source>
        <dbReference type="ARBA" id="ARBA00023136"/>
    </source>
</evidence>
<keyword evidence="2 9" id="KW-0997">Cell inner membrane</keyword>
<dbReference type="InterPro" id="IPR007449">
    <property type="entry name" value="ZipA_FtsZ-bd_C"/>
</dbReference>
<dbReference type="InterPro" id="IPR036765">
    <property type="entry name" value="ZipA_FtsZ-bd_C_sf"/>
</dbReference>
<evidence type="ECO:0000256" key="3">
    <source>
        <dbReference type="ARBA" id="ARBA00022618"/>
    </source>
</evidence>
<comment type="function">
    <text evidence="8">Essential cell division protein that stabilizes the FtsZ protofilaments by cross-linking them and that serves as a cytoplasmic membrane anchor for the Z ring. Also required for the recruitment to the septal ring of downstream cell division proteins.</text>
</comment>
<dbReference type="PANTHER" id="PTHR38685:SF1">
    <property type="entry name" value="CELL DIVISION PROTEIN ZIPA"/>
    <property type="match status" value="1"/>
</dbReference>
<keyword evidence="6 9" id="KW-0472">Membrane</keyword>
<protein>
    <recommendedName>
        <fullName evidence="8">Cell division protein ZipA</fullName>
    </recommendedName>
</protein>
<evidence type="ECO:0000256" key="4">
    <source>
        <dbReference type="ARBA" id="ARBA00022692"/>
    </source>
</evidence>
<feature type="domain" description="ZipA C-terminal FtsZ-binding" evidence="11">
    <location>
        <begin position="250"/>
        <end position="376"/>
    </location>
</feature>
<dbReference type="Gene3D" id="3.30.1400.10">
    <property type="entry name" value="ZipA, C-terminal FtsZ-binding domain"/>
    <property type="match status" value="1"/>
</dbReference>
<keyword evidence="3 8" id="KW-0132">Cell division</keyword>
<keyword evidence="13" id="KW-1185">Reference proteome</keyword>
<keyword evidence="1 9" id="KW-1003">Cell membrane</keyword>
<evidence type="ECO:0000313" key="13">
    <source>
        <dbReference type="Proteomes" id="UP000015559"/>
    </source>
</evidence>
<dbReference type="SUPFAM" id="SSF64383">
    <property type="entry name" value="Cell-division protein ZipA, C-terminal domain"/>
    <property type="match status" value="1"/>
</dbReference>
<evidence type="ECO:0000313" key="12">
    <source>
        <dbReference type="EMBL" id="BAN35488.1"/>
    </source>
</evidence>
<evidence type="ECO:0000256" key="2">
    <source>
        <dbReference type="ARBA" id="ARBA00022519"/>
    </source>
</evidence>
<keyword evidence="7 8" id="KW-0131">Cell cycle</keyword>
<dbReference type="HOGENOM" id="CLU_040030_1_1_4"/>
<evidence type="ECO:0000256" key="1">
    <source>
        <dbReference type="ARBA" id="ARBA00022475"/>
    </source>
</evidence>
<accession>S6ACD4</accession>
<dbReference type="Proteomes" id="UP000015559">
    <property type="component" value="Chromosome"/>
</dbReference>
<dbReference type="PANTHER" id="PTHR38685">
    <property type="entry name" value="CELL DIVISION PROTEIN ZIPA"/>
    <property type="match status" value="1"/>
</dbReference>
<organism evidence="12 13">
    <name type="scientific">Sulfuricella denitrificans (strain DSM 22764 / NBRC 105220 / skB26)</name>
    <dbReference type="NCBI Taxonomy" id="1163617"/>
    <lineage>
        <taxon>Bacteria</taxon>
        <taxon>Pseudomonadati</taxon>
        <taxon>Pseudomonadota</taxon>
        <taxon>Betaproteobacteria</taxon>
        <taxon>Nitrosomonadales</taxon>
        <taxon>Sulfuricellaceae</taxon>
        <taxon>Sulfuricella</taxon>
    </lineage>
</organism>
<evidence type="ECO:0000256" key="5">
    <source>
        <dbReference type="ARBA" id="ARBA00022989"/>
    </source>
</evidence>
<name>S6ACD4_SULDS</name>
<dbReference type="GO" id="GO:0032153">
    <property type="term" value="C:cell division site"/>
    <property type="evidence" value="ECO:0007669"/>
    <property type="project" value="TreeGrafter"/>
</dbReference>
<dbReference type="eggNOG" id="COG3115">
    <property type="taxonomic scope" value="Bacteria"/>
</dbReference>
<comment type="similarity">
    <text evidence="8">Belongs to the ZipA family.</text>
</comment>
<proteinExistence type="inferred from homology"/>
<dbReference type="KEGG" id="sdr:SCD_n01667"/>
<dbReference type="OrthoDB" id="8521018at2"/>
<feature type="transmembrane region" description="Helical" evidence="10">
    <location>
        <begin position="6"/>
        <end position="23"/>
    </location>
</feature>
<dbReference type="InterPro" id="IPR011919">
    <property type="entry name" value="Cell_div_ZipA"/>
</dbReference>
<dbReference type="GO" id="GO:0005886">
    <property type="term" value="C:plasma membrane"/>
    <property type="evidence" value="ECO:0007669"/>
    <property type="project" value="UniProtKB-SubCell"/>
</dbReference>
<dbReference type="SMART" id="SM00771">
    <property type="entry name" value="ZipA_C"/>
    <property type="match status" value="1"/>
</dbReference>
<reference evidence="12 13" key="1">
    <citation type="journal article" date="2012" name="Appl. Environ. Microbiol.">
        <title>Draft genome sequence of a psychrotolerant sulfur-oxidizing bacterium, Sulfuricella denitrificans skB26, and proteomic insights into cold adaptation.</title>
        <authorList>
            <person name="Watanabe T."/>
            <person name="Kojima H."/>
            <person name="Fukui M."/>
        </authorList>
    </citation>
    <scope>NUCLEOTIDE SEQUENCE [LARGE SCALE GENOMIC DNA]</scope>
    <source>
        <strain evidence="13">skB26</strain>
    </source>
</reference>
<gene>
    <name evidence="12" type="ORF">SCD_n01667</name>
</gene>
<dbReference type="EMBL" id="AP013066">
    <property type="protein sequence ID" value="BAN35488.1"/>
    <property type="molecule type" value="Genomic_DNA"/>
</dbReference>
<evidence type="ECO:0000256" key="8">
    <source>
        <dbReference type="RuleBase" id="RU003612"/>
    </source>
</evidence>
<comment type="subcellular location">
    <subcellularLocation>
        <location evidence="9">Cell inner membrane</location>
        <topology evidence="9">Single-pass type I membrane protein</topology>
    </subcellularLocation>
</comment>
<evidence type="ECO:0000259" key="11">
    <source>
        <dbReference type="SMART" id="SM00771"/>
    </source>
</evidence>
<evidence type="ECO:0000256" key="9">
    <source>
        <dbReference type="RuleBase" id="RU003613"/>
    </source>
</evidence>